<dbReference type="SUPFAM" id="SSF56672">
    <property type="entry name" value="DNA/RNA polymerases"/>
    <property type="match status" value="1"/>
</dbReference>
<evidence type="ECO:0000259" key="2">
    <source>
        <dbReference type="PROSITE" id="PS50878"/>
    </source>
</evidence>
<dbReference type="InterPro" id="IPR041577">
    <property type="entry name" value="RT_RNaseH_2"/>
</dbReference>
<dbReference type="Gene3D" id="3.30.70.270">
    <property type="match status" value="2"/>
</dbReference>
<dbReference type="Gene3D" id="3.10.10.10">
    <property type="entry name" value="HIV Type 1 Reverse Transcriptase, subunit A, domain 1"/>
    <property type="match status" value="1"/>
</dbReference>
<dbReference type="InterPro" id="IPR043128">
    <property type="entry name" value="Rev_trsase/Diguanyl_cyclase"/>
</dbReference>
<organism evidence="3 4">
    <name type="scientific">Eimeria mitis</name>
    <dbReference type="NCBI Taxonomy" id="44415"/>
    <lineage>
        <taxon>Eukaryota</taxon>
        <taxon>Sar</taxon>
        <taxon>Alveolata</taxon>
        <taxon>Apicomplexa</taxon>
        <taxon>Conoidasida</taxon>
        <taxon>Coccidia</taxon>
        <taxon>Eucoccidiorida</taxon>
        <taxon>Eimeriorina</taxon>
        <taxon>Eimeriidae</taxon>
        <taxon>Eimeria</taxon>
    </lineage>
</organism>
<dbReference type="AlphaFoldDB" id="U6JXV1"/>
<dbReference type="CDD" id="cd01647">
    <property type="entry name" value="RT_LTR"/>
    <property type="match status" value="1"/>
</dbReference>
<dbReference type="Pfam" id="PF00078">
    <property type="entry name" value="RVT_1"/>
    <property type="match status" value="1"/>
</dbReference>
<proteinExistence type="predicted"/>
<keyword evidence="4" id="KW-1185">Reference proteome</keyword>
<dbReference type="InterPro" id="IPR043502">
    <property type="entry name" value="DNA/RNA_pol_sf"/>
</dbReference>
<evidence type="ECO:0000256" key="1">
    <source>
        <dbReference type="ARBA" id="ARBA00023268"/>
    </source>
</evidence>
<accession>U6JXV1</accession>
<gene>
    <name evidence="3" type="ORF">EMH_0002350</name>
</gene>
<feature type="domain" description="Reverse transcriptase" evidence="2">
    <location>
        <begin position="1"/>
        <end position="125"/>
    </location>
</feature>
<evidence type="ECO:0000313" key="3">
    <source>
        <dbReference type="EMBL" id="CDJ28852.1"/>
    </source>
</evidence>
<dbReference type="InterPro" id="IPR000477">
    <property type="entry name" value="RT_dom"/>
</dbReference>
<dbReference type="PROSITE" id="PS50878">
    <property type="entry name" value="RT_POL"/>
    <property type="match status" value="1"/>
</dbReference>
<reference evidence="3" key="1">
    <citation type="submission" date="2013-10" db="EMBL/GenBank/DDBJ databases">
        <title>Genomic analysis of the causative agents of coccidiosis in chickens.</title>
        <authorList>
            <person name="Reid A.J."/>
            <person name="Blake D."/>
            <person name="Billington K."/>
            <person name="Browne H."/>
            <person name="Dunn M."/>
            <person name="Hung S."/>
            <person name="Kawahara F."/>
            <person name="Miranda-Saavedra D."/>
            <person name="Mourier T."/>
            <person name="Nagra H."/>
            <person name="Otto T.D."/>
            <person name="Rawlings N."/>
            <person name="Sanchez A."/>
            <person name="Sanders M."/>
            <person name="Subramaniam C."/>
            <person name="Tay Y."/>
            <person name="Dear P."/>
            <person name="Doerig C."/>
            <person name="Gruber A."/>
            <person name="Parkinson J."/>
            <person name="Shirley M."/>
            <person name="Wan K.L."/>
            <person name="Berriman M."/>
            <person name="Tomley F."/>
            <person name="Pain A."/>
        </authorList>
    </citation>
    <scope>NUCLEOTIDE SEQUENCE [LARGE SCALE GENOMIC DNA]</scope>
    <source>
        <strain evidence="3">Houghton</strain>
    </source>
</reference>
<dbReference type="Proteomes" id="UP000030744">
    <property type="component" value="Unassembled WGS sequence"/>
</dbReference>
<dbReference type="InterPro" id="IPR050951">
    <property type="entry name" value="Retrovirus_Pol_polyprotein"/>
</dbReference>
<dbReference type="PANTHER" id="PTHR37984">
    <property type="entry name" value="PROTEIN CBG26694"/>
    <property type="match status" value="1"/>
</dbReference>
<dbReference type="OrthoDB" id="2013610at2759"/>
<evidence type="ECO:0000313" key="4">
    <source>
        <dbReference type="Proteomes" id="UP000030744"/>
    </source>
</evidence>
<dbReference type="GO" id="GO:0003824">
    <property type="term" value="F:catalytic activity"/>
    <property type="evidence" value="ECO:0007669"/>
    <property type="project" value="UniProtKB-KW"/>
</dbReference>
<dbReference type="Pfam" id="PF17919">
    <property type="entry name" value="RT_RNaseH_2"/>
    <property type="match status" value="1"/>
</dbReference>
<dbReference type="RefSeq" id="XP_013351426.1">
    <property type="nucleotide sequence ID" value="XM_013495972.1"/>
</dbReference>
<name>U6JXV1_9EIME</name>
<dbReference type="EMBL" id="HG681593">
    <property type="protein sequence ID" value="CDJ28852.1"/>
    <property type="molecule type" value="Genomic_DNA"/>
</dbReference>
<protein>
    <submittedName>
        <fullName evidence="3">OSJNBa0042F21.10 protein, related</fullName>
    </submittedName>
</protein>
<reference evidence="3" key="2">
    <citation type="submission" date="2013-10" db="EMBL/GenBank/DDBJ databases">
        <authorList>
            <person name="Aslett M."/>
        </authorList>
    </citation>
    <scope>NUCLEOTIDE SEQUENCE [LARGE SCALE GENOMIC DNA]</scope>
    <source>
        <strain evidence="3">Houghton</strain>
    </source>
</reference>
<keyword evidence="1" id="KW-0511">Multifunctional enzyme</keyword>
<dbReference type="PANTHER" id="PTHR37984:SF5">
    <property type="entry name" value="PROTEIN NYNRIN-LIKE"/>
    <property type="match status" value="1"/>
</dbReference>
<dbReference type="GeneID" id="25375300"/>
<sequence length="267" mass="30410">MLGGAKFFSTLDLESGFYQIRMAREDRWKTAFRSVLGLFEYKVMPFGLNGAPATFQANINTYLQPLLGQGVVAYLDDILIYSPDLPAHVTLLGKVLQMLLQHQFYPKFSKWVFAKQELTYLGYTISSEGIKPAADKVEAIREWPEILNNETQVRQFLGTVNYCRMFMGPSYAAVTRPLVELTRKGAKFQWTEAHTQAVRQLKQKLTDYTTLQIPDTSKPFDLYTDASEYALGAVLQQEGRPIGFLSQTMTPAQQKYSIKSYWLLSLP</sequence>
<dbReference type="FunFam" id="3.30.70.270:FF:000020">
    <property type="entry name" value="Transposon Tf2-6 polyprotein-like Protein"/>
    <property type="match status" value="1"/>
</dbReference>
<dbReference type="VEuPathDB" id="ToxoDB:EMH_0002350"/>